<evidence type="ECO:0000313" key="1">
    <source>
        <dbReference type="EMBL" id="GBN22500.1"/>
    </source>
</evidence>
<dbReference type="AlphaFoldDB" id="A0A4Y2M7U4"/>
<accession>A0A4Y2M7U4</accession>
<dbReference type="EMBL" id="BGPR01006871">
    <property type="protein sequence ID" value="GBN22500.1"/>
    <property type="molecule type" value="Genomic_DNA"/>
</dbReference>
<keyword evidence="2" id="KW-1185">Reference proteome</keyword>
<name>A0A4Y2M7U4_ARAVE</name>
<proteinExistence type="predicted"/>
<evidence type="ECO:0000313" key="2">
    <source>
        <dbReference type="Proteomes" id="UP000499080"/>
    </source>
</evidence>
<comment type="caution">
    <text evidence="1">The sequence shown here is derived from an EMBL/GenBank/DDBJ whole genome shotgun (WGS) entry which is preliminary data.</text>
</comment>
<gene>
    <name evidence="1" type="ORF">AVEN_13886_1</name>
</gene>
<organism evidence="1 2">
    <name type="scientific">Araneus ventricosus</name>
    <name type="common">Orbweaver spider</name>
    <name type="synonym">Epeira ventricosa</name>
    <dbReference type="NCBI Taxonomy" id="182803"/>
    <lineage>
        <taxon>Eukaryota</taxon>
        <taxon>Metazoa</taxon>
        <taxon>Ecdysozoa</taxon>
        <taxon>Arthropoda</taxon>
        <taxon>Chelicerata</taxon>
        <taxon>Arachnida</taxon>
        <taxon>Araneae</taxon>
        <taxon>Araneomorphae</taxon>
        <taxon>Entelegynae</taxon>
        <taxon>Araneoidea</taxon>
        <taxon>Araneidae</taxon>
        <taxon>Araneus</taxon>
    </lineage>
</organism>
<reference evidence="1 2" key="1">
    <citation type="journal article" date="2019" name="Sci. Rep.">
        <title>Orb-weaving spider Araneus ventricosus genome elucidates the spidroin gene catalogue.</title>
        <authorList>
            <person name="Kono N."/>
            <person name="Nakamura H."/>
            <person name="Ohtoshi R."/>
            <person name="Moran D.A.P."/>
            <person name="Shinohara A."/>
            <person name="Yoshida Y."/>
            <person name="Fujiwara M."/>
            <person name="Mori M."/>
            <person name="Tomita M."/>
            <person name="Arakawa K."/>
        </authorList>
    </citation>
    <scope>NUCLEOTIDE SEQUENCE [LARGE SCALE GENOMIC DNA]</scope>
</reference>
<dbReference type="Proteomes" id="UP000499080">
    <property type="component" value="Unassembled WGS sequence"/>
</dbReference>
<sequence length="244" mass="28408">MSKISNSFVCLPYWCLCDGLKDKTGQPHTHRHMIVPFDKTGGFDKVWKEKVMYDLPKEKGAKIKLTKRIKNVFHLVRTIVYLSRPRASCNRGIPDGGDDLKKTLFHFCINCPVCRHAIAFLSTLFLGGIEELLLEQNKNKNVVTWEEFAVEVRDGLSRYPKWAVPIGKTDWKFENCVIPVEKQYEPTDEETDFYVYLYGNKRLYFKVNEQLLDLTNDTRIRPARATRFNLSERNCTCCRPSSEI</sequence>
<dbReference type="OrthoDB" id="6451226at2759"/>
<protein>
    <submittedName>
        <fullName evidence="1">Uncharacterized protein</fullName>
    </submittedName>
</protein>